<name>A0A7J7F7I1_DICBM</name>
<dbReference type="Gene3D" id="3.40.50.10490">
    <property type="entry name" value="Glucose-6-phosphate isomerase like protein, domain 1"/>
    <property type="match status" value="1"/>
</dbReference>
<organism evidence="1 2">
    <name type="scientific">Diceros bicornis minor</name>
    <name type="common">South-central black rhinoceros</name>
    <dbReference type="NCBI Taxonomy" id="77932"/>
    <lineage>
        <taxon>Eukaryota</taxon>
        <taxon>Metazoa</taxon>
        <taxon>Chordata</taxon>
        <taxon>Craniata</taxon>
        <taxon>Vertebrata</taxon>
        <taxon>Euteleostomi</taxon>
        <taxon>Mammalia</taxon>
        <taxon>Eutheria</taxon>
        <taxon>Laurasiatheria</taxon>
        <taxon>Perissodactyla</taxon>
        <taxon>Rhinocerotidae</taxon>
        <taxon>Diceros</taxon>
    </lineage>
</organism>
<gene>
    <name evidence="1" type="ORF">HPG69_016326</name>
</gene>
<keyword evidence="2" id="KW-1185">Reference proteome</keyword>
<dbReference type="EMBL" id="JACDTQ010001128">
    <property type="protein sequence ID" value="KAF5923838.1"/>
    <property type="molecule type" value="Genomic_DNA"/>
</dbReference>
<evidence type="ECO:0000313" key="2">
    <source>
        <dbReference type="Proteomes" id="UP000551758"/>
    </source>
</evidence>
<reference evidence="1 2" key="1">
    <citation type="journal article" date="2020" name="Mol. Biol. Evol.">
        <title>Interspecific Gene Flow and the Evolution of Specialization in Black and White Rhinoceros.</title>
        <authorList>
            <person name="Moodley Y."/>
            <person name="Westbury M.V."/>
            <person name="Russo I.M."/>
            <person name="Gopalakrishnan S."/>
            <person name="Rakotoarivelo A."/>
            <person name="Olsen R.A."/>
            <person name="Prost S."/>
            <person name="Tunstall T."/>
            <person name="Ryder O.A."/>
            <person name="Dalen L."/>
            <person name="Bruford M.W."/>
        </authorList>
    </citation>
    <scope>NUCLEOTIDE SEQUENCE [LARGE SCALE GENOMIC DNA]</scope>
    <source>
        <strain evidence="1">SBR-YM</strain>
        <tissue evidence="1">Skin</tissue>
    </source>
</reference>
<sequence length="92" mass="10448">MVFTENPTDVRVTLSRSTSHRAVLKLTVACFIPRVLTKQIQTAFWELHFFVGLIEAHDVSLITVALFNRFSPALCEHCHPRNNKGMHSLGLM</sequence>
<proteinExistence type="predicted"/>
<dbReference type="AlphaFoldDB" id="A0A7J7F7I1"/>
<accession>A0A7J7F7I1</accession>
<comment type="caution">
    <text evidence="1">The sequence shown here is derived from an EMBL/GenBank/DDBJ whole genome shotgun (WGS) entry which is preliminary data.</text>
</comment>
<evidence type="ECO:0000313" key="1">
    <source>
        <dbReference type="EMBL" id="KAF5923838.1"/>
    </source>
</evidence>
<dbReference type="Proteomes" id="UP000551758">
    <property type="component" value="Unassembled WGS sequence"/>
</dbReference>
<protein>
    <submittedName>
        <fullName evidence="1">Uncharacterized protein</fullName>
    </submittedName>
</protein>